<dbReference type="AlphaFoldDB" id="A0A8H6HQ38"/>
<dbReference type="Proteomes" id="UP000521943">
    <property type="component" value="Unassembled WGS sequence"/>
</dbReference>
<dbReference type="EMBL" id="JACGCI010000057">
    <property type="protein sequence ID" value="KAF6750297.1"/>
    <property type="molecule type" value="Genomic_DNA"/>
</dbReference>
<organism evidence="1 2">
    <name type="scientific">Ephemerocybe angulata</name>
    <dbReference type="NCBI Taxonomy" id="980116"/>
    <lineage>
        <taxon>Eukaryota</taxon>
        <taxon>Fungi</taxon>
        <taxon>Dikarya</taxon>
        <taxon>Basidiomycota</taxon>
        <taxon>Agaricomycotina</taxon>
        <taxon>Agaricomycetes</taxon>
        <taxon>Agaricomycetidae</taxon>
        <taxon>Agaricales</taxon>
        <taxon>Agaricineae</taxon>
        <taxon>Psathyrellaceae</taxon>
        <taxon>Ephemerocybe</taxon>
    </lineage>
</organism>
<comment type="caution">
    <text evidence="1">The sequence shown here is derived from an EMBL/GenBank/DDBJ whole genome shotgun (WGS) entry which is preliminary data.</text>
</comment>
<sequence>MFLSIVNDAYNVSLDVGYPYRSFTQALTTTAILYEFHSIDAPKPILFKKVFELAYSRTLLAPTKTVGEFLRLPQAAVGSEQDRAGINGWRSPDEDLRFKFQ</sequence>
<name>A0A8H6HQ38_9AGAR</name>
<protein>
    <submittedName>
        <fullName evidence="1">Uncharacterized protein</fullName>
    </submittedName>
</protein>
<proteinExistence type="predicted"/>
<keyword evidence="2" id="KW-1185">Reference proteome</keyword>
<reference evidence="1 2" key="1">
    <citation type="submission" date="2020-07" db="EMBL/GenBank/DDBJ databases">
        <title>Comparative genomics of pyrophilous fungi reveals a link between fire events and developmental genes.</title>
        <authorList>
            <consortium name="DOE Joint Genome Institute"/>
            <person name="Steindorff A.S."/>
            <person name="Carver A."/>
            <person name="Calhoun S."/>
            <person name="Stillman K."/>
            <person name="Liu H."/>
            <person name="Lipzen A."/>
            <person name="Pangilinan J."/>
            <person name="Labutti K."/>
            <person name="Bruns T.D."/>
            <person name="Grigoriev I.V."/>
        </authorList>
    </citation>
    <scope>NUCLEOTIDE SEQUENCE [LARGE SCALE GENOMIC DNA]</scope>
    <source>
        <strain evidence="1 2">CBS 144469</strain>
    </source>
</reference>
<accession>A0A8H6HQ38</accession>
<gene>
    <name evidence="1" type="ORF">DFP72DRAFT_851689</name>
</gene>
<evidence type="ECO:0000313" key="2">
    <source>
        <dbReference type="Proteomes" id="UP000521943"/>
    </source>
</evidence>
<evidence type="ECO:0000313" key="1">
    <source>
        <dbReference type="EMBL" id="KAF6750297.1"/>
    </source>
</evidence>